<dbReference type="InterPro" id="IPR039346">
    <property type="entry name" value="AGP25/26"/>
</dbReference>
<dbReference type="AlphaFoldDB" id="A0AAN9MJT6"/>
<feature type="compositionally biased region" description="Low complexity" evidence="1">
    <location>
        <begin position="106"/>
        <end position="115"/>
    </location>
</feature>
<dbReference type="EMBL" id="JAYMYR010000006">
    <property type="protein sequence ID" value="KAK7355752.1"/>
    <property type="molecule type" value="Genomic_DNA"/>
</dbReference>
<evidence type="ECO:0000313" key="4">
    <source>
        <dbReference type="Proteomes" id="UP001374584"/>
    </source>
</evidence>
<feature type="region of interest" description="Disordered" evidence="1">
    <location>
        <begin position="103"/>
        <end position="133"/>
    </location>
</feature>
<name>A0AAN9MJT6_PHACN</name>
<dbReference type="PANTHER" id="PTHR35725:SF4">
    <property type="entry name" value="CLASSICAL ARABINOGALACTAN PROTEIN 26"/>
    <property type="match status" value="1"/>
</dbReference>
<evidence type="ECO:0000313" key="3">
    <source>
        <dbReference type="EMBL" id="KAK7355752.1"/>
    </source>
</evidence>
<sequence length="175" mass="18316">MITSVSPLSKRVLSLETHSLRVHHKAIDILPSSSSSFMASFWSFLVMLMALMACNCSLALASRQNMHVSTISAAPTTLPGAPLQFSPAMSPDIEPLFPTPGGAAFSPSESSIPTIPSSPSPPNPDVTNNPGSVLAFPPSESMPALAPSSHGVSLPLYSVLHLATLVICIMQLHGM</sequence>
<dbReference type="Proteomes" id="UP001374584">
    <property type="component" value="Unassembled WGS sequence"/>
</dbReference>
<organism evidence="3 4">
    <name type="scientific">Phaseolus coccineus</name>
    <name type="common">Scarlet runner bean</name>
    <name type="synonym">Phaseolus multiflorus</name>
    <dbReference type="NCBI Taxonomy" id="3886"/>
    <lineage>
        <taxon>Eukaryota</taxon>
        <taxon>Viridiplantae</taxon>
        <taxon>Streptophyta</taxon>
        <taxon>Embryophyta</taxon>
        <taxon>Tracheophyta</taxon>
        <taxon>Spermatophyta</taxon>
        <taxon>Magnoliopsida</taxon>
        <taxon>eudicotyledons</taxon>
        <taxon>Gunneridae</taxon>
        <taxon>Pentapetalae</taxon>
        <taxon>rosids</taxon>
        <taxon>fabids</taxon>
        <taxon>Fabales</taxon>
        <taxon>Fabaceae</taxon>
        <taxon>Papilionoideae</taxon>
        <taxon>50 kb inversion clade</taxon>
        <taxon>NPAAA clade</taxon>
        <taxon>indigoferoid/millettioid clade</taxon>
        <taxon>Phaseoleae</taxon>
        <taxon>Phaseolus</taxon>
    </lineage>
</organism>
<accession>A0AAN9MJT6</accession>
<evidence type="ECO:0000256" key="2">
    <source>
        <dbReference type="SAM" id="Phobius"/>
    </source>
</evidence>
<evidence type="ECO:0008006" key="5">
    <source>
        <dbReference type="Google" id="ProtNLM"/>
    </source>
</evidence>
<keyword evidence="2" id="KW-0812">Transmembrane</keyword>
<comment type="caution">
    <text evidence="3">The sequence shown here is derived from an EMBL/GenBank/DDBJ whole genome shotgun (WGS) entry which is preliminary data.</text>
</comment>
<dbReference type="PANTHER" id="PTHR35725">
    <property type="entry name" value="CLASSICAL ARABINOGALACTAN PROTEIN 26"/>
    <property type="match status" value="1"/>
</dbReference>
<feature type="transmembrane region" description="Helical" evidence="2">
    <location>
        <begin position="41"/>
        <end position="61"/>
    </location>
</feature>
<proteinExistence type="predicted"/>
<protein>
    <recommendedName>
        <fullName evidence="5">Classical arabinogalactan protein 26-like</fullName>
    </recommendedName>
</protein>
<reference evidence="3 4" key="1">
    <citation type="submission" date="2024-01" db="EMBL/GenBank/DDBJ databases">
        <title>The genomes of 5 underutilized Papilionoideae crops provide insights into root nodulation and disease resistanc.</title>
        <authorList>
            <person name="Jiang F."/>
        </authorList>
    </citation>
    <scope>NUCLEOTIDE SEQUENCE [LARGE SCALE GENOMIC DNA]</scope>
    <source>
        <strain evidence="3">JINMINGXINNONG_FW02</strain>
        <tissue evidence="3">Leaves</tissue>
    </source>
</reference>
<gene>
    <name evidence="3" type="ORF">VNO80_15013</name>
</gene>
<keyword evidence="2" id="KW-0472">Membrane</keyword>
<keyword evidence="2" id="KW-1133">Transmembrane helix</keyword>
<keyword evidence="4" id="KW-1185">Reference proteome</keyword>
<evidence type="ECO:0000256" key="1">
    <source>
        <dbReference type="SAM" id="MobiDB-lite"/>
    </source>
</evidence>